<dbReference type="InterPro" id="IPR050523">
    <property type="entry name" value="AKR_Detox_Biosynth"/>
</dbReference>
<evidence type="ECO:0000313" key="3">
    <source>
        <dbReference type="EMBL" id="KAG8370425.1"/>
    </source>
</evidence>
<comment type="caution">
    <text evidence="3">The sequence shown here is derived from an EMBL/GenBank/DDBJ whole genome shotgun (WGS) entry which is preliminary data.</text>
</comment>
<evidence type="ECO:0000256" key="1">
    <source>
        <dbReference type="ARBA" id="ARBA00023002"/>
    </source>
</evidence>
<evidence type="ECO:0000313" key="4">
    <source>
        <dbReference type="Proteomes" id="UP000826271"/>
    </source>
</evidence>
<sequence>MASLPSSSVISAFLHDSRTPSASSEPLLRTTAGSLEKFSAALIICSDSRIYLMKRLNHPFNIVASVMTFGEQNSEKEAHEQLSYAFERGINAFDTAEVYPVPLKKETQGRTELYISSWLKSQPPR</sequence>
<dbReference type="PANTHER" id="PTHR43364">
    <property type="entry name" value="NADH-SPECIFIC METHYLGLYOXAL REDUCTASE-RELATED"/>
    <property type="match status" value="1"/>
</dbReference>
<dbReference type="InterPro" id="IPR036812">
    <property type="entry name" value="NAD(P)_OxRdtase_dom_sf"/>
</dbReference>
<evidence type="ECO:0000259" key="2">
    <source>
        <dbReference type="Pfam" id="PF00248"/>
    </source>
</evidence>
<keyword evidence="4" id="KW-1185">Reference proteome</keyword>
<organism evidence="3 4">
    <name type="scientific">Buddleja alternifolia</name>
    <dbReference type="NCBI Taxonomy" id="168488"/>
    <lineage>
        <taxon>Eukaryota</taxon>
        <taxon>Viridiplantae</taxon>
        <taxon>Streptophyta</taxon>
        <taxon>Embryophyta</taxon>
        <taxon>Tracheophyta</taxon>
        <taxon>Spermatophyta</taxon>
        <taxon>Magnoliopsida</taxon>
        <taxon>eudicotyledons</taxon>
        <taxon>Gunneridae</taxon>
        <taxon>Pentapetalae</taxon>
        <taxon>asterids</taxon>
        <taxon>lamiids</taxon>
        <taxon>Lamiales</taxon>
        <taxon>Scrophulariaceae</taxon>
        <taxon>Buddlejeae</taxon>
        <taxon>Buddleja</taxon>
    </lineage>
</organism>
<gene>
    <name evidence="3" type="ORF">BUALT_Bualt14G0115500</name>
</gene>
<accession>A0AAV6WTW3</accession>
<reference evidence="3" key="1">
    <citation type="submission" date="2019-10" db="EMBL/GenBank/DDBJ databases">
        <authorList>
            <person name="Zhang R."/>
            <person name="Pan Y."/>
            <person name="Wang J."/>
            <person name="Ma R."/>
            <person name="Yu S."/>
        </authorList>
    </citation>
    <scope>NUCLEOTIDE SEQUENCE</scope>
    <source>
        <strain evidence="3">LA-IB0</strain>
        <tissue evidence="3">Leaf</tissue>
    </source>
</reference>
<proteinExistence type="predicted"/>
<dbReference type="PANTHER" id="PTHR43364:SF4">
    <property type="entry name" value="NAD(P)-LINKED OXIDOREDUCTASE SUPERFAMILY PROTEIN"/>
    <property type="match status" value="1"/>
</dbReference>
<dbReference type="InterPro" id="IPR023210">
    <property type="entry name" value="NADP_OxRdtase_dom"/>
</dbReference>
<dbReference type="Pfam" id="PF00248">
    <property type="entry name" value="Aldo_ket_red"/>
    <property type="match status" value="1"/>
</dbReference>
<dbReference type="Gene3D" id="3.20.20.100">
    <property type="entry name" value="NADP-dependent oxidoreductase domain"/>
    <property type="match status" value="1"/>
</dbReference>
<dbReference type="EMBL" id="WHWC01000014">
    <property type="protein sequence ID" value="KAG8370425.1"/>
    <property type="molecule type" value="Genomic_DNA"/>
</dbReference>
<feature type="domain" description="NADP-dependent oxidoreductase" evidence="2">
    <location>
        <begin position="67"/>
        <end position="121"/>
    </location>
</feature>
<dbReference type="AlphaFoldDB" id="A0AAV6WTW3"/>
<dbReference type="Proteomes" id="UP000826271">
    <property type="component" value="Unassembled WGS sequence"/>
</dbReference>
<dbReference type="GO" id="GO:0016491">
    <property type="term" value="F:oxidoreductase activity"/>
    <property type="evidence" value="ECO:0007669"/>
    <property type="project" value="UniProtKB-KW"/>
</dbReference>
<protein>
    <recommendedName>
        <fullName evidence="2">NADP-dependent oxidoreductase domain-containing protein</fullName>
    </recommendedName>
</protein>
<keyword evidence="1" id="KW-0560">Oxidoreductase</keyword>
<name>A0AAV6WTW3_9LAMI</name>
<dbReference type="SUPFAM" id="SSF51430">
    <property type="entry name" value="NAD(P)-linked oxidoreductase"/>
    <property type="match status" value="1"/>
</dbReference>